<evidence type="ECO:0000256" key="8">
    <source>
        <dbReference type="ARBA" id="ARBA00022884"/>
    </source>
</evidence>
<dbReference type="PANTHER" id="PTHR47963">
    <property type="entry name" value="DEAD-BOX ATP-DEPENDENT RNA HELICASE 47, MITOCHONDRIAL"/>
    <property type="match status" value="1"/>
</dbReference>
<evidence type="ECO:0000256" key="6">
    <source>
        <dbReference type="ARBA" id="ARBA00022806"/>
    </source>
</evidence>
<keyword evidence="4 10" id="KW-0547">Nucleotide-binding</keyword>
<dbReference type="InterPro" id="IPR014001">
    <property type="entry name" value="Helicase_ATP-bd"/>
</dbReference>
<keyword evidence="8" id="KW-0694">RNA-binding</keyword>
<comment type="subcellular location">
    <subcellularLocation>
        <location evidence="1">Cytoplasm</location>
    </subcellularLocation>
</comment>
<proteinExistence type="inferred from homology"/>
<feature type="domain" description="Helicase C-terminal" evidence="13">
    <location>
        <begin position="144"/>
        <end position="291"/>
    </location>
</feature>
<dbReference type="InterPro" id="IPR000629">
    <property type="entry name" value="RNA-helicase_DEAD-box_CS"/>
</dbReference>
<dbReference type="AlphaFoldDB" id="A0A8D5FGS3"/>
<evidence type="ECO:0000259" key="13">
    <source>
        <dbReference type="PROSITE" id="PS51194"/>
    </source>
</evidence>
<evidence type="ECO:0000313" key="14">
    <source>
        <dbReference type="EMBL" id="BCL61347.1"/>
    </source>
</evidence>
<reference evidence="14" key="1">
    <citation type="submission" date="2020-09" db="EMBL/GenBank/DDBJ databases">
        <title>Desulfogranum mesoprofundum gen. nov., sp. nov., a novel mesophilic, sulfate-reducing chemolithoautotroph isolated from a deep-sea hydrothermal vent chimney in the Suiyo Seamount.</title>
        <authorList>
            <person name="Hashimoto Y."/>
            <person name="Nakagawa S."/>
        </authorList>
    </citation>
    <scope>NUCLEOTIDE SEQUENCE</scope>
    <source>
        <strain evidence="14">KT2</strain>
    </source>
</reference>
<evidence type="ECO:0000259" key="12">
    <source>
        <dbReference type="PROSITE" id="PS51192"/>
    </source>
</evidence>
<comment type="catalytic activity">
    <reaction evidence="9">
        <text>ATP + H2O = ADP + phosphate + H(+)</text>
        <dbReference type="Rhea" id="RHEA:13065"/>
        <dbReference type="ChEBI" id="CHEBI:15377"/>
        <dbReference type="ChEBI" id="CHEBI:15378"/>
        <dbReference type="ChEBI" id="CHEBI:30616"/>
        <dbReference type="ChEBI" id="CHEBI:43474"/>
        <dbReference type="ChEBI" id="CHEBI:456216"/>
        <dbReference type="EC" id="3.6.4.13"/>
    </reaction>
</comment>
<dbReference type="Pfam" id="PF00270">
    <property type="entry name" value="DEAD"/>
    <property type="match status" value="1"/>
</dbReference>
<dbReference type="SMART" id="SM00487">
    <property type="entry name" value="DEXDc"/>
    <property type="match status" value="1"/>
</dbReference>
<dbReference type="GO" id="GO:0005840">
    <property type="term" value="C:ribosome"/>
    <property type="evidence" value="ECO:0007669"/>
    <property type="project" value="TreeGrafter"/>
</dbReference>
<dbReference type="InterPro" id="IPR034415">
    <property type="entry name" value="CsdA_RRM"/>
</dbReference>
<feature type="region of interest" description="Disordered" evidence="11">
    <location>
        <begin position="351"/>
        <end position="374"/>
    </location>
</feature>
<organism evidence="14 15">
    <name type="scientific">Desulfomarina profundi</name>
    <dbReference type="NCBI Taxonomy" id="2772557"/>
    <lineage>
        <taxon>Bacteria</taxon>
        <taxon>Pseudomonadati</taxon>
        <taxon>Thermodesulfobacteriota</taxon>
        <taxon>Desulfobulbia</taxon>
        <taxon>Desulfobulbales</taxon>
        <taxon>Desulfobulbaceae</taxon>
        <taxon>Desulfomarina</taxon>
    </lineage>
</organism>
<dbReference type="SMART" id="SM00490">
    <property type="entry name" value="HELICc"/>
    <property type="match status" value="1"/>
</dbReference>
<feature type="region of interest" description="Disordered" evidence="11">
    <location>
        <begin position="449"/>
        <end position="485"/>
    </location>
</feature>
<dbReference type="FunFam" id="3.30.70.330:FF:000068">
    <property type="entry name" value="ATP-dependent RNA helicase DeaD"/>
    <property type="match status" value="1"/>
</dbReference>
<feature type="compositionally biased region" description="Polar residues" evidence="11">
    <location>
        <begin position="451"/>
        <end position="460"/>
    </location>
</feature>
<comment type="similarity">
    <text evidence="10">Belongs to the DEAD box helicase family.</text>
</comment>
<dbReference type="InterPro" id="IPR011545">
    <property type="entry name" value="DEAD/DEAH_box_helicase_dom"/>
</dbReference>
<keyword evidence="7 10" id="KW-0067">ATP-binding</keyword>
<dbReference type="PANTHER" id="PTHR47963:SF8">
    <property type="entry name" value="ATP-DEPENDENT RNA HELICASE DEAD"/>
    <property type="match status" value="1"/>
</dbReference>
<dbReference type="EMBL" id="AP024086">
    <property type="protein sequence ID" value="BCL61347.1"/>
    <property type="molecule type" value="Genomic_DNA"/>
</dbReference>
<evidence type="ECO:0000256" key="4">
    <source>
        <dbReference type="ARBA" id="ARBA00022741"/>
    </source>
</evidence>
<sequence>MAESFKKYGKHLKNIKVCPIFGGQDYTIQTRQLRKGVQIVVGTPGRIMDHIRRKTLDLSMLTNLVLDEADEMLKMGFIDDIEWILQQTPSEKQVALFSATMPHSIRRIAQKYLTDPVEITIKTKTISARTINQRYLITRSFSQKFDALSKILEAEDSDGILIFVRTRVQTVELAEKLSRLGYGCSALNGDIQQNQRTRTVEQLKSGKIDILIATDVAARGLDVERISHVINFDVPFDAEAYIHRIGRTGRAGRKGKAILFITPRERSMLKTIERLSRQKIEEMKLPTVRAINLRRVENFKKGISKALQTDISFYRELIREFSEETDASPEDIAAALASLAQGGKPLLLKENSLPAKRKKQRKQTEPAQHPPEQGMERYRIEVGSEHGVKPGNIVGAIAGEADIDSRHIGRITIFDSFSTVDLPEGMPRDIYRLLQKVWVNNRPLKIKRTAGKSSDSVPTQKNGRRRKRFTGKKRHNRNVSLSAQL</sequence>
<dbReference type="GO" id="GO:0016787">
    <property type="term" value="F:hydrolase activity"/>
    <property type="evidence" value="ECO:0007669"/>
    <property type="project" value="UniProtKB-KW"/>
</dbReference>
<dbReference type="InterPro" id="IPR057325">
    <property type="entry name" value="DeaD_dimer"/>
</dbReference>
<evidence type="ECO:0000256" key="10">
    <source>
        <dbReference type="RuleBase" id="RU000492"/>
    </source>
</evidence>
<evidence type="ECO:0000313" key="15">
    <source>
        <dbReference type="Proteomes" id="UP000826725"/>
    </source>
</evidence>
<dbReference type="KEGG" id="dbk:DGMP_20400"/>
<keyword evidence="3" id="KW-0963">Cytoplasm</keyword>
<accession>A0A8D5FGS3</accession>
<keyword evidence="5 10" id="KW-0378">Hydrolase</keyword>
<dbReference type="InterPro" id="IPR001650">
    <property type="entry name" value="Helicase_C-like"/>
</dbReference>
<evidence type="ECO:0000256" key="11">
    <source>
        <dbReference type="SAM" id="MobiDB-lite"/>
    </source>
</evidence>
<dbReference type="Pfam" id="PF03880">
    <property type="entry name" value="DbpA"/>
    <property type="match status" value="1"/>
</dbReference>
<dbReference type="InterPro" id="IPR005580">
    <property type="entry name" value="DbpA/CsdA_RNA-bd_dom"/>
</dbReference>
<feature type="compositionally biased region" description="Basic residues" evidence="11">
    <location>
        <begin position="462"/>
        <end position="477"/>
    </location>
</feature>
<dbReference type="GO" id="GO:0005524">
    <property type="term" value="F:ATP binding"/>
    <property type="evidence" value="ECO:0007669"/>
    <property type="project" value="UniProtKB-KW"/>
</dbReference>
<evidence type="ECO:0000256" key="5">
    <source>
        <dbReference type="ARBA" id="ARBA00022801"/>
    </source>
</evidence>
<dbReference type="EC" id="3.6.4.13" evidence="2"/>
<dbReference type="InterPro" id="IPR044742">
    <property type="entry name" value="DEAD/DEAH_RhlB"/>
</dbReference>
<evidence type="ECO:0000256" key="7">
    <source>
        <dbReference type="ARBA" id="ARBA00022840"/>
    </source>
</evidence>
<dbReference type="GO" id="GO:0005829">
    <property type="term" value="C:cytosol"/>
    <property type="evidence" value="ECO:0007669"/>
    <property type="project" value="TreeGrafter"/>
</dbReference>
<dbReference type="InterPro" id="IPR050547">
    <property type="entry name" value="DEAD_box_RNA_helicases"/>
</dbReference>
<dbReference type="PROSITE" id="PS51192">
    <property type="entry name" value="HELICASE_ATP_BIND_1"/>
    <property type="match status" value="1"/>
</dbReference>
<dbReference type="PROSITE" id="PS00039">
    <property type="entry name" value="DEAD_ATP_HELICASE"/>
    <property type="match status" value="1"/>
</dbReference>
<evidence type="ECO:0000256" key="3">
    <source>
        <dbReference type="ARBA" id="ARBA00022490"/>
    </source>
</evidence>
<evidence type="ECO:0000256" key="9">
    <source>
        <dbReference type="ARBA" id="ARBA00047984"/>
    </source>
</evidence>
<dbReference type="CDD" id="cd12499">
    <property type="entry name" value="RRM_EcCsdA_like"/>
    <property type="match status" value="1"/>
</dbReference>
<keyword evidence="15" id="KW-1185">Reference proteome</keyword>
<dbReference type="Proteomes" id="UP000826725">
    <property type="component" value="Chromosome"/>
</dbReference>
<dbReference type="CDD" id="cd00268">
    <property type="entry name" value="DEADc"/>
    <property type="match status" value="1"/>
</dbReference>
<dbReference type="Pfam" id="PF25399">
    <property type="entry name" value="DeaD_dimer"/>
    <property type="match status" value="1"/>
</dbReference>
<dbReference type="GO" id="GO:0033592">
    <property type="term" value="F:RNA strand annealing activity"/>
    <property type="evidence" value="ECO:0007669"/>
    <property type="project" value="TreeGrafter"/>
</dbReference>
<dbReference type="Pfam" id="PF00271">
    <property type="entry name" value="Helicase_C"/>
    <property type="match status" value="1"/>
</dbReference>
<dbReference type="GO" id="GO:0003724">
    <property type="term" value="F:RNA helicase activity"/>
    <property type="evidence" value="ECO:0007669"/>
    <property type="project" value="UniProtKB-EC"/>
</dbReference>
<evidence type="ECO:0000256" key="1">
    <source>
        <dbReference type="ARBA" id="ARBA00004496"/>
    </source>
</evidence>
<keyword evidence="6 10" id="KW-0347">Helicase</keyword>
<dbReference type="CDD" id="cd18787">
    <property type="entry name" value="SF2_C_DEAD"/>
    <property type="match status" value="1"/>
</dbReference>
<evidence type="ECO:0000256" key="2">
    <source>
        <dbReference type="ARBA" id="ARBA00012552"/>
    </source>
</evidence>
<name>A0A8D5FGS3_9BACT</name>
<protein>
    <recommendedName>
        <fullName evidence="2">RNA helicase</fullName>
        <ecNumber evidence="2">3.6.4.13</ecNumber>
    </recommendedName>
</protein>
<dbReference type="PROSITE" id="PS51194">
    <property type="entry name" value="HELICASE_CTER"/>
    <property type="match status" value="1"/>
</dbReference>
<feature type="domain" description="Helicase ATP-binding" evidence="12">
    <location>
        <begin position="1"/>
        <end position="119"/>
    </location>
</feature>
<gene>
    <name evidence="14" type="ORF">DGMP_20400</name>
</gene>
<dbReference type="GO" id="GO:0009409">
    <property type="term" value="P:response to cold"/>
    <property type="evidence" value="ECO:0007669"/>
    <property type="project" value="TreeGrafter"/>
</dbReference>